<protein>
    <submittedName>
        <fullName evidence="1">Uncharacterized protein</fullName>
    </submittedName>
</protein>
<reference evidence="1 2" key="1">
    <citation type="journal article" date="2022" name="DNA Res.">
        <title>Chromosomal-level genome assembly of the orchid tree Bauhinia variegata (Leguminosae; Cercidoideae) supports the allotetraploid origin hypothesis of Bauhinia.</title>
        <authorList>
            <person name="Zhong Y."/>
            <person name="Chen Y."/>
            <person name="Zheng D."/>
            <person name="Pang J."/>
            <person name="Liu Y."/>
            <person name="Luo S."/>
            <person name="Meng S."/>
            <person name="Qian L."/>
            <person name="Wei D."/>
            <person name="Dai S."/>
            <person name="Zhou R."/>
        </authorList>
    </citation>
    <scope>NUCLEOTIDE SEQUENCE [LARGE SCALE GENOMIC DNA]</scope>
    <source>
        <strain evidence="1">BV-YZ2020</strain>
    </source>
</reference>
<keyword evidence="2" id="KW-1185">Reference proteome</keyword>
<gene>
    <name evidence="1" type="ORF">L6164_035456</name>
</gene>
<dbReference type="Proteomes" id="UP000828941">
    <property type="component" value="Chromosome 14"/>
</dbReference>
<name>A0ACB9KE00_BAUVA</name>
<sequence>MGEATPSDPATFLLFLLLFSEGIPLSVRAKANLDYACGQAIDCSPSHEGGTCYLPNTTRQHASFAMNSYYQSKGRNKWDCDFRNTGLIAVTDPSYGSCCIFEGGETQLQDDPTDGWCVAKPGTNDALLQSNIDFVCNRFNCKDIQQNGQCFNPNTLINHASFAMNLWYRTIGKGDCNFTNSGLIAITDPNLHQRKSGGFLTETLGTGFDLRLLSQGQGSGFEFDFSFDILDLDWS</sequence>
<evidence type="ECO:0000313" key="1">
    <source>
        <dbReference type="EMBL" id="KAI4295407.1"/>
    </source>
</evidence>
<evidence type="ECO:0000313" key="2">
    <source>
        <dbReference type="Proteomes" id="UP000828941"/>
    </source>
</evidence>
<proteinExistence type="predicted"/>
<comment type="caution">
    <text evidence="1">The sequence shown here is derived from an EMBL/GenBank/DDBJ whole genome shotgun (WGS) entry which is preliminary data.</text>
</comment>
<dbReference type="EMBL" id="CM039439">
    <property type="protein sequence ID" value="KAI4295407.1"/>
    <property type="molecule type" value="Genomic_DNA"/>
</dbReference>
<organism evidence="1 2">
    <name type="scientific">Bauhinia variegata</name>
    <name type="common">Purple orchid tree</name>
    <name type="synonym">Phanera variegata</name>
    <dbReference type="NCBI Taxonomy" id="167791"/>
    <lineage>
        <taxon>Eukaryota</taxon>
        <taxon>Viridiplantae</taxon>
        <taxon>Streptophyta</taxon>
        <taxon>Embryophyta</taxon>
        <taxon>Tracheophyta</taxon>
        <taxon>Spermatophyta</taxon>
        <taxon>Magnoliopsida</taxon>
        <taxon>eudicotyledons</taxon>
        <taxon>Gunneridae</taxon>
        <taxon>Pentapetalae</taxon>
        <taxon>rosids</taxon>
        <taxon>fabids</taxon>
        <taxon>Fabales</taxon>
        <taxon>Fabaceae</taxon>
        <taxon>Cercidoideae</taxon>
        <taxon>Cercideae</taxon>
        <taxon>Bauhiniinae</taxon>
        <taxon>Bauhinia</taxon>
    </lineage>
</organism>
<accession>A0ACB9KE00</accession>